<dbReference type="HOGENOM" id="CLU_048269_0_0_4"/>
<dbReference type="InterPro" id="IPR022742">
    <property type="entry name" value="Hydrolase_4"/>
</dbReference>
<dbReference type="EMBL" id="ATCF01000022">
    <property type="protein sequence ID" value="EPD98544.1"/>
    <property type="molecule type" value="Genomic_DNA"/>
</dbReference>
<dbReference type="InterPro" id="IPR029058">
    <property type="entry name" value="AB_hydrolase_fold"/>
</dbReference>
<sequence length="425" mass="46682">MKHSHISHSQPQGGLSRRRFLYAAAAGSALLSAGALTACASKPNVPEPLIQPLGQTTFAAYAADTRAWIESRRRWATDDHALELEANCPAETRPPSGTPILGGILCIHGLGDSPWSFVDQAKNLSAAGWLVRTVLLPGCGTMPEDMAAPTADDWRRVVNEQAAVLRRDLNQLEPGTDGKPRPMWLGGFSTGCNLALEAALTGQADADGLLLFSPAFVVHTHLTFLAPLLKPFITWLREPQESLMGGQTAFRYTMVPVPGLAAFVDTMRGVDDALKAKPFAKPAVVMLSEHDSILDAQSLIEWIPQRFTSAQSRFIWYGSREGLGKAAKDPRIIVHPDEIPSERIWSFSHMAMSFSPDNPEYGRHGRSHICTPEGEKPSYAACRRGEIDYGAWGDKRRGKLRARLTFNPYFDEQQRVIQSVMERSA</sequence>
<dbReference type="RefSeq" id="WP_016474775.1">
    <property type="nucleotide sequence ID" value="NZ_KE150480.1"/>
</dbReference>
<protein>
    <submittedName>
        <fullName evidence="2">Tat (Twin-arginine translocation) pathway signal sequence</fullName>
    </submittedName>
</protein>
<reference evidence="2 3" key="1">
    <citation type="submission" date="2013-04" db="EMBL/GenBank/DDBJ databases">
        <title>The Genome Sequence of Sutterella wadsworthensis HGA0223.</title>
        <authorList>
            <consortium name="The Broad Institute Genomics Platform"/>
            <person name="Earl A."/>
            <person name="Ward D."/>
            <person name="Feldgarden M."/>
            <person name="Gevers D."/>
            <person name="Schmidt T.M."/>
            <person name="Dover J."/>
            <person name="Dai D."/>
            <person name="Walker B."/>
            <person name="Young S."/>
            <person name="Zeng Q."/>
            <person name="Gargeya S."/>
            <person name="Fitzgerald M."/>
            <person name="Haas B."/>
            <person name="Abouelleil A."/>
            <person name="Allen A.W."/>
            <person name="Alvarado L."/>
            <person name="Arachchi H.M."/>
            <person name="Berlin A.M."/>
            <person name="Chapman S.B."/>
            <person name="Gainer-Dewar J."/>
            <person name="Goldberg J."/>
            <person name="Griggs A."/>
            <person name="Gujja S."/>
            <person name="Hansen M."/>
            <person name="Howarth C."/>
            <person name="Imamovic A."/>
            <person name="Ireland A."/>
            <person name="Larimer J."/>
            <person name="McCowan C."/>
            <person name="Murphy C."/>
            <person name="Pearson M."/>
            <person name="Poon T.W."/>
            <person name="Priest M."/>
            <person name="Roberts A."/>
            <person name="Saif S."/>
            <person name="Shea T."/>
            <person name="Sisk P."/>
            <person name="Sykes S."/>
            <person name="Wortman J."/>
            <person name="Nusbaum C."/>
            <person name="Birren B."/>
        </authorList>
    </citation>
    <scope>NUCLEOTIDE SEQUENCE [LARGE SCALE GENOMIC DNA]</scope>
    <source>
        <strain evidence="2 3">HGA0223</strain>
    </source>
</reference>
<organism evidence="2 3">
    <name type="scientific">Sutterella wadsworthensis HGA0223</name>
    <dbReference type="NCBI Taxonomy" id="1203554"/>
    <lineage>
        <taxon>Bacteria</taxon>
        <taxon>Pseudomonadati</taxon>
        <taxon>Pseudomonadota</taxon>
        <taxon>Betaproteobacteria</taxon>
        <taxon>Burkholderiales</taxon>
        <taxon>Sutterellaceae</taxon>
        <taxon>Sutterella</taxon>
    </lineage>
</organism>
<dbReference type="NCBIfam" id="TIGR01409">
    <property type="entry name" value="TAT_signal_seq"/>
    <property type="match status" value="1"/>
</dbReference>
<dbReference type="Gene3D" id="3.40.50.1820">
    <property type="entry name" value="alpha/beta hydrolase"/>
    <property type="match status" value="1"/>
</dbReference>
<evidence type="ECO:0000313" key="2">
    <source>
        <dbReference type="EMBL" id="EPD98544.1"/>
    </source>
</evidence>
<dbReference type="Pfam" id="PF12146">
    <property type="entry name" value="Hydrolase_4"/>
    <property type="match status" value="1"/>
</dbReference>
<dbReference type="Proteomes" id="UP000014400">
    <property type="component" value="Unassembled WGS sequence"/>
</dbReference>
<dbReference type="AlphaFoldDB" id="S3CDD5"/>
<feature type="domain" description="Serine aminopeptidase S33" evidence="1">
    <location>
        <begin position="104"/>
        <end position="238"/>
    </location>
</feature>
<dbReference type="eggNOG" id="COG1647">
    <property type="taxonomic scope" value="Bacteria"/>
</dbReference>
<comment type="caution">
    <text evidence="2">The sequence shown here is derived from an EMBL/GenBank/DDBJ whole genome shotgun (WGS) entry which is preliminary data.</text>
</comment>
<gene>
    <name evidence="2" type="ORF">HMPREF1476_01583</name>
</gene>
<dbReference type="PROSITE" id="PS51318">
    <property type="entry name" value="TAT"/>
    <property type="match status" value="1"/>
</dbReference>
<proteinExistence type="predicted"/>
<evidence type="ECO:0000313" key="3">
    <source>
        <dbReference type="Proteomes" id="UP000014400"/>
    </source>
</evidence>
<evidence type="ECO:0000259" key="1">
    <source>
        <dbReference type="Pfam" id="PF12146"/>
    </source>
</evidence>
<accession>S3CDD5</accession>
<dbReference type="STRING" id="1203554.HMPREF1476_01583"/>
<dbReference type="InterPro" id="IPR006311">
    <property type="entry name" value="TAT_signal"/>
</dbReference>
<keyword evidence="3" id="KW-1185">Reference proteome</keyword>
<dbReference type="PATRIC" id="fig|1203554.3.peg.1662"/>
<name>S3CDD5_9BURK</name>
<dbReference type="SUPFAM" id="SSF53474">
    <property type="entry name" value="alpha/beta-Hydrolases"/>
    <property type="match status" value="1"/>
</dbReference>
<dbReference type="InterPro" id="IPR019546">
    <property type="entry name" value="TAT_signal_bac_arc"/>
</dbReference>